<dbReference type="EMBL" id="VSSQ01001341">
    <property type="protein sequence ID" value="MPM07493.1"/>
    <property type="molecule type" value="Genomic_DNA"/>
</dbReference>
<protein>
    <submittedName>
        <fullName evidence="1">Uncharacterized protein</fullName>
    </submittedName>
</protein>
<sequence length="162" mass="18086">MEEKKQNEKLSKPKIAILATFALVLLFIFTFGCYGCSYQPVFEEPTIEEAIDVVSRLAGNRWEIDDTEGIPVLPELFGLSLKEISFGNAVVQASELEMTLTATNRAVLFGRLVFDEDGGFAMYYEGDALPITISYSQSRDGQSEMVTLVGEESNTHCYYLKI</sequence>
<accession>A0A644WZM9</accession>
<reference evidence="1" key="1">
    <citation type="submission" date="2019-08" db="EMBL/GenBank/DDBJ databases">
        <authorList>
            <person name="Kucharzyk K."/>
            <person name="Murdoch R.W."/>
            <person name="Higgins S."/>
            <person name="Loffler F."/>
        </authorList>
    </citation>
    <scope>NUCLEOTIDE SEQUENCE</scope>
</reference>
<organism evidence="1">
    <name type="scientific">bioreactor metagenome</name>
    <dbReference type="NCBI Taxonomy" id="1076179"/>
    <lineage>
        <taxon>unclassified sequences</taxon>
        <taxon>metagenomes</taxon>
        <taxon>ecological metagenomes</taxon>
    </lineage>
</organism>
<name>A0A644WZM9_9ZZZZ</name>
<comment type="caution">
    <text evidence="1">The sequence shown here is derived from an EMBL/GenBank/DDBJ whole genome shotgun (WGS) entry which is preliminary data.</text>
</comment>
<dbReference type="AlphaFoldDB" id="A0A644WZM9"/>
<dbReference type="PROSITE" id="PS51257">
    <property type="entry name" value="PROKAR_LIPOPROTEIN"/>
    <property type="match status" value="1"/>
</dbReference>
<evidence type="ECO:0000313" key="1">
    <source>
        <dbReference type="EMBL" id="MPM07493.1"/>
    </source>
</evidence>
<proteinExistence type="predicted"/>
<gene>
    <name evidence="1" type="ORF">SDC9_53799</name>
</gene>